<evidence type="ECO:0000313" key="4">
    <source>
        <dbReference type="EMBL" id="MBD2565146.1"/>
    </source>
</evidence>
<feature type="transmembrane region" description="Helical" evidence="2">
    <location>
        <begin position="184"/>
        <end position="203"/>
    </location>
</feature>
<name>A0ABR8F688_NOSLI</name>
<feature type="transmembrane region" description="Helical" evidence="2">
    <location>
        <begin position="17"/>
        <end position="36"/>
    </location>
</feature>
<dbReference type="Pfam" id="PF20990">
    <property type="entry name" value="DUF2207_C"/>
    <property type="match status" value="1"/>
</dbReference>
<comment type="caution">
    <text evidence="4">The sequence shown here is derived from an EMBL/GenBank/DDBJ whole genome shotgun (WGS) entry which is preliminary data.</text>
</comment>
<evidence type="ECO:0000313" key="5">
    <source>
        <dbReference type="Proteomes" id="UP000604661"/>
    </source>
</evidence>
<dbReference type="EMBL" id="JACJTE010000071">
    <property type="protein sequence ID" value="MBD2565146.1"/>
    <property type="molecule type" value="Genomic_DNA"/>
</dbReference>
<protein>
    <submittedName>
        <fullName evidence="4">TIGR04222 domain-containing membrane protein</fullName>
    </submittedName>
</protein>
<keyword evidence="5" id="KW-1185">Reference proteome</keyword>
<organism evidence="4 5">
    <name type="scientific">Nostoc linckia FACHB-391</name>
    <dbReference type="NCBI Taxonomy" id="2692906"/>
    <lineage>
        <taxon>Bacteria</taxon>
        <taxon>Bacillati</taxon>
        <taxon>Cyanobacteriota</taxon>
        <taxon>Cyanophyceae</taxon>
        <taxon>Nostocales</taxon>
        <taxon>Nostocaceae</taxon>
        <taxon>Nostoc</taxon>
    </lineage>
</organism>
<sequence>MNALLHNPIADMYGPDFLLFYCSVVVITLVVCWRLVQDPTKNQPLPLIPAEPDPYEIAYLRSQETGIADVALFDLIVRGYLQFSEQSISQVPNHPDASHLQPIEREIFDKLSSSSTVQTSLWLATQSIQTYSNAYEEKLQNEQLLYASQWQERNIKVGLIGAMIIFSLGGYKLLIALGKGRSNVGFLVAIGVLSIIFLLWFVSRHTPLSHRGKIYLQQLQQTFTRLQQKAKYDIPSVFDYNLLVALFGVEALAGTSYDSYYKAFFPPIFSRTVSTGSRSSGGSCSSSSGCSSSCSSSSSDSSCSSSSCSSSSCGGGCGGGCGGCGGG</sequence>
<evidence type="ECO:0000256" key="2">
    <source>
        <dbReference type="SAM" id="Phobius"/>
    </source>
</evidence>
<keyword evidence="2" id="KW-1133">Transmembrane helix</keyword>
<feature type="compositionally biased region" description="Low complexity" evidence="1">
    <location>
        <begin position="279"/>
        <end position="312"/>
    </location>
</feature>
<feature type="domain" description="Predicted membrane protein YciQ-like C-terminal" evidence="3">
    <location>
        <begin position="71"/>
        <end position="220"/>
    </location>
</feature>
<evidence type="ECO:0000256" key="1">
    <source>
        <dbReference type="SAM" id="MobiDB-lite"/>
    </source>
</evidence>
<keyword evidence="2" id="KW-0812">Transmembrane</keyword>
<accession>A0ABR8F688</accession>
<evidence type="ECO:0000259" key="3">
    <source>
        <dbReference type="Pfam" id="PF20990"/>
    </source>
</evidence>
<dbReference type="NCBIfam" id="TIGR04222">
    <property type="entry name" value="near_uncomplex"/>
    <property type="match status" value="1"/>
</dbReference>
<dbReference type="InterPro" id="IPR026467">
    <property type="entry name" value="Ser/Gly_Cys_C_dom"/>
</dbReference>
<feature type="compositionally biased region" description="Gly residues" evidence="1">
    <location>
        <begin position="313"/>
        <end position="327"/>
    </location>
</feature>
<keyword evidence="2" id="KW-0472">Membrane</keyword>
<dbReference type="RefSeq" id="WP_190900166.1">
    <property type="nucleotide sequence ID" value="NZ_JACJTE010000071.1"/>
</dbReference>
<reference evidence="4 5" key="1">
    <citation type="journal article" date="2020" name="ISME J.">
        <title>Comparative genomics reveals insights into cyanobacterial evolution and habitat adaptation.</title>
        <authorList>
            <person name="Chen M.Y."/>
            <person name="Teng W.K."/>
            <person name="Zhao L."/>
            <person name="Hu C.X."/>
            <person name="Zhou Y.K."/>
            <person name="Han B.P."/>
            <person name="Song L.R."/>
            <person name="Shu W.S."/>
        </authorList>
    </citation>
    <scope>NUCLEOTIDE SEQUENCE [LARGE SCALE GENOMIC DNA]</scope>
    <source>
        <strain evidence="4 5">FACHB-391</strain>
    </source>
</reference>
<dbReference type="InterPro" id="IPR048389">
    <property type="entry name" value="YciQ-like_C"/>
</dbReference>
<gene>
    <name evidence="4" type="ORF">H6G95_32115</name>
</gene>
<dbReference type="Proteomes" id="UP000604661">
    <property type="component" value="Unassembled WGS sequence"/>
</dbReference>
<feature type="region of interest" description="Disordered" evidence="1">
    <location>
        <begin position="279"/>
        <end position="327"/>
    </location>
</feature>
<feature type="transmembrane region" description="Helical" evidence="2">
    <location>
        <begin position="157"/>
        <end position="178"/>
    </location>
</feature>
<proteinExistence type="predicted"/>